<proteinExistence type="predicted"/>
<protein>
    <submittedName>
        <fullName evidence="1">Uncharacterized protein</fullName>
    </submittedName>
</protein>
<evidence type="ECO:0000313" key="1">
    <source>
        <dbReference type="EMBL" id="KOF71688.1"/>
    </source>
</evidence>
<sequence length="51" mass="5749">MISHFEFKFSFHSSGIGKIKEVDLGIGSAELLKLNNILLGDICYLFQFLTL</sequence>
<name>A0A0L8G4A3_OCTBM</name>
<accession>A0A0L8G4A3</accession>
<gene>
    <name evidence="1" type="ORF">OCBIM_22000661mg</name>
</gene>
<reference evidence="1" key="1">
    <citation type="submission" date="2015-07" db="EMBL/GenBank/DDBJ databases">
        <title>MeaNS - Measles Nucleotide Surveillance Program.</title>
        <authorList>
            <person name="Tran T."/>
            <person name="Druce J."/>
        </authorList>
    </citation>
    <scope>NUCLEOTIDE SEQUENCE</scope>
    <source>
        <strain evidence="1">UCB-OBI-ISO-001</strain>
        <tissue evidence="1">Gonad</tissue>
    </source>
</reference>
<dbReference type="AlphaFoldDB" id="A0A0L8G4A3"/>
<dbReference type="EMBL" id="KQ424045">
    <property type="protein sequence ID" value="KOF71688.1"/>
    <property type="molecule type" value="Genomic_DNA"/>
</dbReference>
<organism evidence="1">
    <name type="scientific">Octopus bimaculoides</name>
    <name type="common">California two-spotted octopus</name>
    <dbReference type="NCBI Taxonomy" id="37653"/>
    <lineage>
        <taxon>Eukaryota</taxon>
        <taxon>Metazoa</taxon>
        <taxon>Spiralia</taxon>
        <taxon>Lophotrochozoa</taxon>
        <taxon>Mollusca</taxon>
        <taxon>Cephalopoda</taxon>
        <taxon>Coleoidea</taxon>
        <taxon>Octopodiformes</taxon>
        <taxon>Octopoda</taxon>
        <taxon>Incirrata</taxon>
        <taxon>Octopodidae</taxon>
        <taxon>Octopus</taxon>
    </lineage>
</organism>